<evidence type="ECO:0000256" key="2">
    <source>
        <dbReference type="ARBA" id="ARBA00022475"/>
    </source>
</evidence>
<dbReference type="Proteomes" id="UP000260351">
    <property type="component" value="Unassembled WGS sequence"/>
</dbReference>
<evidence type="ECO:0000256" key="6">
    <source>
        <dbReference type="SAM" id="Phobius"/>
    </source>
</evidence>
<dbReference type="PANTHER" id="PTHR43738">
    <property type="entry name" value="ABC TRANSPORTER, MEMBRANE PROTEIN"/>
    <property type="match status" value="1"/>
</dbReference>
<feature type="transmembrane region" description="Helical" evidence="6">
    <location>
        <begin position="12"/>
        <end position="35"/>
    </location>
</feature>
<accession>A0A3E1K8D1</accession>
<gene>
    <name evidence="9" type="ORF">DZC52_08415</name>
</gene>
<comment type="subcellular location">
    <subcellularLocation>
        <location evidence="1">Cell membrane</location>
        <topology evidence="1">Multi-pass membrane protein</topology>
    </subcellularLocation>
</comment>
<dbReference type="Pfam" id="PF12704">
    <property type="entry name" value="MacB_PCD"/>
    <property type="match status" value="1"/>
</dbReference>
<proteinExistence type="predicted"/>
<feature type="transmembrane region" description="Helical" evidence="6">
    <location>
        <begin position="336"/>
        <end position="365"/>
    </location>
</feature>
<dbReference type="Pfam" id="PF02687">
    <property type="entry name" value="FtsX"/>
    <property type="match status" value="1"/>
</dbReference>
<feature type="transmembrane region" description="Helical" evidence="6">
    <location>
        <begin position="290"/>
        <end position="315"/>
    </location>
</feature>
<evidence type="ECO:0000313" key="9">
    <source>
        <dbReference type="EMBL" id="RFF30327.1"/>
    </source>
</evidence>
<sequence>MTLLRLAWRSLLNRRSTVLLTVFTIGLSIALLVMVEQLRTDVRQGFYRSVSGTDLIVGARTAPVQLLLNTVFGIGTPGNSISHESLEHIEAQRMVEWTIPLLIGDSHRGERVIGTTGAFFEHYRYADRQPLELAAGETFTDLFDVVIGHQVARRFGYSVGDEIHLAHGGGNVSLHEHEEHPFTVRGVLEPTGTPVDRNLYIPMNAYGVIHVGWESGVHRPGSGLDADEAREHAHEHEPEEISAVLVGLTAPAAVFGLQRSLNDYEAEPLTAVMPGITLQQLWRLTGVAELVLRAVAILVVITGLLGMVTVLLTTLNERRREMAILRANGARAWQIAALLVFEAGLIVLGGLVLGIAMALGAIIALGPWLLDVFGLAVGVTAPEPWQWAVLGGIFLVGLLVALVPAIMAYRRTLADGMQVRL</sequence>
<evidence type="ECO:0000256" key="3">
    <source>
        <dbReference type="ARBA" id="ARBA00022692"/>
    </source>
</evidence>
<evidence type="ECO:0000256" key="4">
    <source>
        <dbReference type="ARBA" id="ARBA00022989"/>
    </source>
</evidence>
<comment type="caution">
    <text evidence="9">The sequence shown here is derived from an EMBL/GenBank/DDBJ whole genome shotgun (WGS) entry which is preliminary data.</text>
</comment>
<keyword evidence="5 6" id="KW-0472">Membrane</keyword>
<dbReference type="PANTHER" id="PTHR43738:SF2">
    <property type="entry name" value="ABC TRANSPORTER PERMEASE"/>
    <property type="match status" value="1"/>
</dbReference>
<dbReference type="GO" id="GO:0005886">
    <property type="term" value="C:plasma membrane"/>
    <property type="evidence" value="ECO:0007669"/>
    <property type="project" value="UniProtKB-SubCell"/>
</dbReference>
<protein>
    <submittedName>
        <fullName evidence="9">ABC transporter permease</fullName>
    </submittedName>
</protein>
<dbReference type="OrthoDB" id="9784014at2"/>
<keyword evidence="4 6" id="KW-1133">Transmembrane helix</keyword>
<evidence type="ECO:0000259" key="8">
    <source>
        <dbReference type="Pfam" id="PF12704"/>
    </source>
</evidence>
<organism evidence="9 10">
    <name type="scientific">Wenzhouxiangella sediminis</name>
    <dbReference type="NCBI Taxonomy" id="1792836"/>
    <lineage>
        <taxon>Bacteria</taxon>
        <taxon>Pseudomonadati</taxon>
        <taxon>Pseudomonadota</taxon>
        <taxon>Gammaproteobacteria</taxon>
        <taxon>Chromatiales</taxon>
        <taxon>Wenzhouxiangellaceae</taxon>
        <taxon>Wenzhouxiangella</taxon>
    </lineage>
</organism>
<feature type="domain" description="MacB-like periplasmic core" evidence="8">
    <location>
        <begin position="19"/>
        <end position="219"/>
    </location>
</feature>
<keyword evidence="2" id="KW-1003">Cell membrane</keyword>
<evidence type="ECO:0000256" key="1">
    <source>
        <dbReference type="ARBA" id="ARBA00004651"/>
    </source>
</evidence>
<keyword evidence="3 6" id="KW-0812">Transmembrane</keyword>
<dbReference type="InterPro" id="IPR051125">
    <property type="entry name" value="ABC-4/HrtB_transporter"/>
</dbReference>
<reference evidence="9 10" key="1">
    <citation type="submission" date="2018-08" db="EMBL/GenBank/DDBJ databases">
        <title>Wenzhouxiangella salilacus sp. nov., a novel bacterium isolated from a saline lake in Xinjiang Province, China.</title>
        <authorList>
            <person name="Han S."/>
        </authorList>
    </citation>
    <scope>NUCLEOTIDE SEQUENCE [LARGE SCALE GENOMIC DNA]</scope>
    <source>
        <strain evidence="9 10">XDB06</strain>
    </source>
</reference>
<feature type="domain" description="ABC3 transporter permease C-terminal" evidence="7">
    <location>
        <begin position="295"/>
        <end position="411"/>
    </location>
</feature>
<evidence type="ECO:0000256" key="5">
    <source>
        <dbReference type="ARBA" id="ARBA00023136"/>
    </source>
</evidence>
<dbReference type="InterPro" id="IPR025857">
    <property type="entry name" value="MacB_PCD"/>
</dbReference>
<name>A0A3E1K8D1_9GAMM</name>
<dbReference type="AlphaFoldDB" id="A0A3E1K8D1"/>
<keyword evidence="10" id="KW-1185">Reference proteome</keyword>
<dbReference type="EMBL" id="QUZK01000036">
    <property type="protein sequence ID" value="RFF30327.1"/>
    <property type="molecule type" value="Genomic_DNA"/>
</dbReference>
<dbReference type="InterPro" id="IPR003838">
    <property type="entry name" value="ABC3_permease_C"/>
</dbReference>
<evidence type="ECO:0000313" key="10">
    <source>
        <dbReference type="Proteomes" id="UP000260351"/>
    </source>
</evidence>
<evidence type="ECO:0000259" key="7">
    <source>
        <dbReference type="Pfam" id="PF02687"/>
    </source>
</evidence>
<dbReference type="RefSeq" id="WP_116650694.1">
    <property type="nucleotide sequence ID" value="NZ_QUZK01000036.1"/>
</dbReference>
<feature type="transmembrane region" description="Helical" evidence="6">
    <location>
        <begin position="385"/>
        <end position="409"/>
    </location>
</feature>